<sequence length="426" mass="48124">MVAMNFCFFFFAVFFYTSSLIAAASDQVTELPGFGPVKEKQYAGYFAVNQSSALFYWFVEKKKPSSDSPIVLWLNGGPGASSLYGFFMENGPYEINSAYQLQERMCSWTHIVNYLVIDQPVDVGYSYGSSSNYMDESQAMDQLHDAVIYFFKKHPDLVNKPLYLTGESYAGKYLPQLATRLLKHQEIKLQGLMLGDPWINPRLQQKANIEYAYYHGLIDKQAQIKLKSMYKQCINEIDKHSPTTPKANQICEQMQSFIKKKSGGLNLANIYTGREPDDTNMVNYLNNKLVRKALHVPSHAPAFKTFSDSAAKKLEVGEQDSVASLYPQLLSSGIRILIYNGLEDGKDSNFLSTELLLSALDWPYKDDFAHAITCVWKNNNQINGYAKTAHGLTQVKIRGAGHLAPIDQPERVLNILRSFIKNEPLC</sequence>
<dbReference type="GO" id="GO:0006508">
    <property type="term" value="P:proteolysis"/>
    <property type="evidence" value="ECO:0007669"/>
    <property type="project" value="UniProtKB-KW"/>
</dbReference>
<evidence type="ECO:0000313" key="8">
    <source>
        <dbReference type="Proteomes" id="UP000054621"/>
    </source>
</evidence>
<reference evidence="7 8" key="1">
    <citation type="submission" date="2015-11" db="EMBL/GenBank/DDBJ databases">
        <title>Genomic analysis of 38 Legionella species identifies large and diverse effector repertoires.</title>
        <authorList>
            <person name="Burstein D."/>
            <person name="Amaro F."/>
            <person name="Zusman T."/>
            <person name="Lifshitz Z."/>
            <person name="Cohen O."/>
            <person name="Gilbert J.A."/>
            <person name="Pupko T."/>
            <person name="Shuman H.A."/>
            <person name="Segal G."/>
        </authorList>
    </citation>
    <scope>NUCLEOTIDE SEQUENCE [LARGE SCALE GENOMIC DNA]</scope>
    <source>
        <strain evidence="7 8">Mt.St.Helens-4</strain>
    </source>
</reference>
<keyword evidence="2" id="KW-0645">Protease</keyword>
<evidence type="ECO:0000256" key="4">
    <source>
        <dbReference type="ARBA" id="ARBA00022801"/>
    </source>
</evidence>
<dbReference type="EC" id="3.4.16.6" evidence="7"/>
<accession>A0A0W0YC24</accession>
<evidence type="ECO:0000256" key="3">
    <source>
        <dbReference type="ARBA" id="ARBA00022729"/>
    </source>
</evidence>
<dbReference type="STRING" id="28087.Lsai_3217"/>
<keyword evidence="4 7" id="KW-0378">Hydrolase</keyword>
<dbReference type="PROSITE" id="PS00131">
    <property type="entry name" value="CARBOXYPEPT_SER_SER"/>
    <property type="match status" value="1"/>
</dbReference>
<evidence type="ECO:0000256" key="1">
    <source>
        <dbReference type="ARBA" id="ARBA00022645"/>
    </source>
</evidence>
<dbReference type="OrthoDB" id="3922168at2"/>
<dbReference type="PRINTS" id="PR00724">
    <property type="entry name" value="CRBOXYPTASEC"/>
</dbReference>
<dbReference type="Pfam" id="PF00450">
    <property type="entry name" value="Peptidase_S10"/>
    <property type="match status" value="1"/>
</dbReference>
<dbReference type="eggNOG" id="COG2939">
    <property type="taxonomic scope" value="Bacteria"/>
</dbReference>
<feature type="signal peptide" evidence="6">
    <location>
        <begin position="1"/>
        <end position="22"/>
    </location>
</feature>
<keyword evidence="5" id="KW-0325">Glycoprotein</keyword>
<dbReference type="PANTHER" id="PTHR11802:SF3">
    <property type="entry name" value="RETINOID-INDUCIBLE SERINE CARBOXYPEPTIDASE"/>
    <property type="match status" value="1"/>
</dbReference>
<evidence type="ECO:0000256" key="6">
    <source>
        <dbReference type="SAM" id="SignalP"/>
    </source>
</evidence>
<evidence type="ECO:0000313" key="7">
    <source>
        <dbReference type="EMBL" id="KTD54395.1"/>
    </source>
</evidence>
<proteinExistence type="predicted"/>
<keyword evidence="3 6" id="KW-0732">Signal</keyword>
<comment type="caution">
    <text evidence="7">The sequence shown here is derived from an EMBL/GenBank/DDBJ whole genome shotgun (WGS) entry which is preliminary data.</text>
</comment>
<dbReference type="InterPro" id="IPR018202">
    <property type="entry name" value="Ser_caboxypep_ser_AS"/>
</dbReference>
<dbReference type="EMBL" id="LNYV01000037">
    <property type="protein sequence ID" value="KTD54395.1"/>
    <property type="molecule type" value="Genomic_DNA"/>
</dbReference>
<evidence type="ECO:0000256" key="5">
    <source>
        <dbReference type="ARBA" id="ARBA00023180"/>
    </source>
</evidence>
<evidence type="ECO:0000256" key="2">
    <source>
        <dbReference type="ARBA" id="ARBA00022670"/>
    </source>
</evidence>
<dbReference type="InterPro" id="IPR033124">
    <property type="entry name" value="Ser_caboxypep_his_AS"/>
</dbReference>
<dbReference type="Gene3D" id="3.40.50.1820">
    <property type="entry name" value="alpha/beta hydrolase"/>
    <property type="match status" value="1"/>
</dbReference>
<name>A0A0W0YC24_9GAMM</name>
<organism evidence="7 8">
    <name type="scientific">Legionella sainthelensi</name>
    <dbReference type="NCBI Taxonomy" id="28087"/>
    <lineage>
        <taxon>Bacteria</taxon>
        <taxon>Pseudomonadati</taxon>
        <taxon>Pseudomonadota</taxon>
        <taxon>Gammaproteobacteria</taxon>
        <taxon>Legionellales</taxon>
        <taxon>Legionellaceae</taxon>
        <taxon>Legionella</taxon>
    </lineage>
</organism>
<dbReference type="AlphaFoldDB" id="A0A0W0YC24"/>
<dbReference type="SUPFAM" id="SSF53474">
    <property type="entry name" value="alpha/beta-Hydrolases"/>
    <property type="match status" value="1"/>
</dbReference>
<dbReference type="PROSITE" id="PS00560">
    <property type="entry name" value="CARBOXYPEPT_SER_HIS"/>
    <property type="match status" value="1"/>
</dbReference>
<feature type="chain" id="PRO_5006917488" evidence="6">
    <location>
        <begin position="23"/>
        <end position="426"/>
    </location>
</feature>
<dbReference type="InterPro" id="IPR001563">
    <property type="entry name" value="Peptidase_S10"/>
</dbReference>
<dbReference type="PANTHER" id="PTHR11802">
    <property type="entry name" value="SERINE PROTEASE FAMILY S10 SERINE CARBOXYPEPTIDASE"/>
    <property type="match status" value="1"/>
</dbReference>
<keyword evidence="1 7" id="KW-0121">Carboxypeptidase</keyword>
<protein>
    <submittedName>
        <fullName evidence="7">Serine carboxypeptidase</fullName>
        <ecNumber evidence="7">3.4.16.6</ecNumber>
    </submittedName>
</protein>
<dbReference type="InterPro" id="IPR029058">
    <property type="entry name" value="AB_hydrolase_fold"/>
</dbReference>
<dbReference type="PATRIC" id="fig|28087.4.peg.3455"/>
<dbReference type="Proteomes" id="UP000054621">
    <property type="component" value="Unassembled WGS sequence"/>
</dbReference>
<gene>
    <name evidence="7" type="ORF">Lsai_3217</name>
</gene>
<dbReference type="GO" id="GO:0004185">
    <property type="term" value="F:serine-type carboxypeptidase activity"/>
    <property type="evidence" value="ECO:0007669"/>
    <property type="project" value="UniProtKB-EC"/>
</dbReference>